<dbReference type="Pfam" id="PF13947">
    <property type="entry name" value="GUB_WAK_bind"/>
    <property type="match status" value="1"/>
</dbReference>
<feature type="compositionally biased region" description="Basic and acidic residues" evidence="9">
    <location>
        <begin position="104"/>
        <end position="130"/>
    </location>
</feature>
<evidence type="ECO:0000256" key="3">
    <source>
        <dbReference type="ARBA" id="ARBA00022517"/>
    </source>
</evidence>
<dbReference type="InterPro" id="IPR025287">
    <property type="entry name" value="WAK_GUB"/>
</dbReference>
<feature type="compositionally biased region" description="Basic and acidic residues" evidence="9">
    <location>
        <begin position="286"/>
        <end position="306"/>
    </location>
</feature>
<dbReference type="GO" id="GO:0032040">
    <property type="term" value="C:small-subunit processome"/>
    <property type="evidence" value="ECO:0007669"/>
    <property type="project" value="TreeGrafter"/>
</dbReference>
<keyword evidence="3" id="KW-0690">Ribosome biogenesis</keyword>
<comment type="similarity">
    <text evidence="8">Belongs to the MPP10 family.</text>
</comment>
<feature type="compositionally biased region" description="Basic and acidic residues" evidence="9">
    <location>
        <begin position="170"/>
        <end position="180"/>
    </location>
</feature>
<proteinExistence type="inferred from homology"/>
<keyword evidence="6" id="KW-0539">Nucleus</keyword>
<dbReference type="EMBL" id="JACGWN010000011">
    <property type="protein sequence ID" value="KAL0421785.1"/>
    <property type="molecule type" value="Genomic_DNA"/>
</dbReference>
<dbReference type="PANTHER" id="PTHR17039">
    <property type="entry name" value="U3 SMALL NUCLEOLAR RIBONUCLEOPROTEIN PROTEIN MPP10"/>
    <property type="match status" value="1"/>
</dbReference>
<accession>A0AAW2UZP9</accession>
<evidence type="ECO:0000256" key="1">
    <source>
        <dbReference type="ARBA" id="ARBA00004167"/>
    </source>
</evidence>
<dbReference type="AlphaFoldDB" id="A0AAW2UZP9"/>
<gene>
    <name evidence="11" type="ORF">Slati_3201400</name>
</gene>
<feature type="region of interest" description="Disordered" evidence="9">
    <location>
        <begin position="104"/>
        <end position="322"/>
    </location>
</feature>
<evidence type="ECO:0000256" key="8">
    <source>
        <dbReference type="ARBA" id="ARBA00029455"/>
    </source>
</evidence>
<dbReference type="GO" id="GO:0030247">
    <property type="term" value="F:polysaccharide binding"/>
    <property type="evidence" value="ECO:0007669"/>
    <property type="project" value="InterPro"/>
</dbReference>
<feature type="compositionally biased region" description="Acidic residues" evidence="9">
    <location>
        <begin position="193"/>
        <end position="233"/>
    </location>
</feature>
<feature type="compositionally biased region" description="Acidic residues" evidence="9">
    <location>
        <begin position="131"/>
        <end position="148"/>
    </location>
</feature>
<comment type="caution">
    <text evidence="11">The sequence shown here is derived from an EMBL/GenBank/DDBJ whole genome shotgun (WGS) entry which is preliminary data.</text>
</comment>
<evidence type="ECO:0000256" key="2">
    <source>
        <dbReference type="ARBA" id="ARBA00004604"/>
    </source>
</evidence>
<comment type="subcellular location">
    <subcellularLocation>
        <location evidence="1">Membrane</location>
        <topology evidence="1">Single-pass membrane protein</topology>
    </subcellularLocation>
    <subcellularLocation>
        <location evidence="2">Nucleus</location>
        <location evidence="2">Nucleolus</location>
    </subcellularLocation>
</comment>
<dbReference type="GO" id="GO:0034457">
    <property type="term" value="C:Mpp10 complex"/>
    <property type="evidence" value="ECO:0007669"/>
    <property type="project" value="InterPro"/>
</dbReference>
<name>A0AAW2UZP9_9LAMI</name>
<evidence type="ECO:0000256" key="5">
    <source>
        <dbReference type="ARBA" id="ARBA00022729"/>
    </source>
</evidence>
<evidence type="ECO:0000256" key="4">
    <source>
        <dbReference type="ARBA" id="ARBA00022552"/>
    </source>
</evidence>
<keyword evidence="4" id="KW-0698">rRNA processing</keyword>
<reference evidence="11" key="1">
    <citation type="submission" date="2020-06" db="EMBL/GenBank/DDBJ databases">
        <authorList>
            <person name="Li T."/>
            <person name="Hu X."/>
            <person name="Zhang T."/>
            <person name="Song X."/>
            <person name="Zhang H."/>
            <person name="Dai N."/>
            <person name="Sheng W."/>
            <person name="Hou X."/>
            <person name="Wei L."/>
        </authorList>
    </citation>
    <scope>NUCLEOTIDE SEQUENCE</scope>
    <source>
        <strain evidence="11">KEN1</strain>
        <tissue evidence="11">Leaf</tissue>
    </source>
</reference>
<keyword evidence="7 11" id="KW-0687">Ribonucleoprotein</keyword>
<evidence type="ECO:0000256" key="9">
    <source>
        <dbReference type="SAM" id="MobiDB-lite"/>
    </source>
</evidence>
<dbReference type="InterPro" id="IPR012173">
    <property type="entry name" value="Mpp10"/>
</dbReference>
<feature type="compositionally biased region" description="Basic and acidic residues" evidence="9">
    <location>
        <begin position="234"/>
        <end position="248"/>
    </location>
</feature>
<organism evidence="11">
    <name type="scientific">Sesamum latifolium</name>
    <dbReference type="NCBI Taxonomy" id="2727402"/>
    <lineage>
        <taxon>Eukaryota</taxon>
        <taxon>Viridiplantae</taxon>
        <taxon>Streptophyta</taxon>
        <taxon>Embryophyta</taxon>
        <taxon>Tracheophyta</taxon>
        <taxon>Spermatophyta</taxon>
        <taxon>Magnoliopsida</taxon>
        <taxon>eudicotyledons</taxon>
        <taxon>Gunneridae</taxon>
        <taxon>Pentapetalae</taxon>
        <taxon>asterids</taxon>
        <taxon>lamiids</taxon>
        <taxon>Lamiales</taxon>
        <taxon>Pedaliaceae</taxon>
        <taxon>Sesamum</taxon>
    </lineage>
</organism>
<keyword evidence="5" id="KW-0732">Signal</keyword>
<dbReference type="Pfam" id="PF04006">
    <property type="entry name" value="Mpp10"/>
    <property type="match status" value="1"/>
</dbReference>
<evidence type="ECO:0000259" key="10">
    <source>
        <dbReference type="Pfam" id="PF13947"/>
    </source>
</evidence>
<dbReference type="GO" id="GO:0006364">
    <property type="term" value="P:rRNA processing"/>
    <property type="evidence" value="ECO:0007669"/>
    <property type="project" value="UniProtKB-KW"/>
</dbReference>
<evidence type="ECO:0000256" key="7">
    <source>
        <dbReference type="ARBA" id="ARBA00023274"/>
    </source>
</evidence>
<feature type="domain" description="Wall-associated receptor kinase galacturonan-binding" evidence="10">
    <location>
        <begin position="546"/>
        <end position="605"/>
    </location>
</feature>
<dbReference type="GO" id="GO:0016020">
    <property type="term" value="C:membrane"/>
    <property type="evidence" value="ECO:0007669"/>
    <property type="project" value="UniProtKB-SubCell"/>
</dbReference>
<evidence type="ECO:0000313" key="11">
    <source>
        <dbReference type="EMBL" id="KAL0421785.1"/>
    </source>
</evidence>
<feature type="compositionally biased region" description="Basic residues" evidence="9">
    <location>
        <begin position="152"/>
        <end position="169"/>
    </location>
</feature>
<dbReference type="PANTHER" id="PTHR17039:SF0">
    <property type="entry name" value="U3 SMALL NUCLEOLAR RIBONUCLEOPROTEIN PROTEIN MPP10"/>
    <property type="match status" value="1"/>
</dbReference>
<protein>
    <submittedName>
        <fullName evidence="11">U3 small nucleolar ribonucleoprotein MPP10</fullName>
    </submittedName>
</protein>
<reference evidence="11" key="2">
    <citation type="journal article" date="2024" name="Plant">
        <title>Genomic evolution and insights into agronomic trait innovations of Sesamum species.</title>
        <authorList>
            <person name="Miao H."/>
            <person name="Wang L."/>
            <person name="Qu L."/>
            <person name="Liu H."/>
            <person name="Sun Y."/>
            <person name="Le M."/>
            <person name="Wang Q."/>
            <person name="Wei S."/>
            <person name="Zheng Y."/>
            <person name="Lin W."/>
            <person name="Duan Y."/>
            <person name="Cao H."/>
            <person name="Xiong S."/>
            <person name="Wang X."/>
            <person name="Wei L."/>
            <person name="Li C."/>
            <person name="Ma Q."/>
            <person name="Ju M."/>
            <person name="Zhao R."/>
            <person name="Li G."/>
            <person name="Mu C."/>
            <person name="Tian Q."/>
            <person name="Mei H."/>
            <person name="Zhang T."/>
            <person name="Gao T."/>
            <person name="Zhang H."/>
        </authorList>
    </citation>
    <scope>NUCLEOTIDE SEQUENCE</scope>
    <source>
        <strain evidence="11">KEN1</strain>
    </source>
</reference>
<sequence>MPSAADGCAKAGGLDALHRLKSTEPPLYLTPSPELSKAARLASEYLFSSLSPYAPKSPFTQLLTEGFDAEQIWQQIDLQAQPLLSTLRRHVRNFEKNPEEIEKQFNLDRADGKEENVKEDGEHKEIKGEESESEGLDDDDDEEEEEEEEGKRRKKKKGMNMTTKTKRWRMLREKTEYGLKKEKKNKRKRGETADEDEEGEDEDGGEDEEDEDGEEEDDELGLMGLDDDDDDDEDGKKMETARYEDFFGGKRTGPKKKSKHFGGSDDSDMDGPNDDNANQKKQSLSTHEKELERLRSEIEEMEKANLEPKTWTMQGEVTAAKRPKNSALEVDLDFEHNVRPAPVITEEVTASLEELIQKRVIEGRFDDVQKPPTLLSKAPREKKELDENKSKKGLAELYEDEYAQKTGLVSTALSFSDEQKKEASMLFKKLCVKLDALSHFHFTPKPVIEDMSIQANVPALAMEEIAPLAVSDAAMLAPEEVFSGKGDIKEETELTKAERKRRRANKKRKFKAESVKRMAIKAQLNTSTKHGNASLVHGYGHHGNMCRSFCGNLTVDYPFALQPGCGHHGFRELLFCINDVLMLHISSGSYRVLDIDYAYNSVVLHDPHMSTCDAIILGGRGNGFVVEAWRAPYLNPTPDNVFMLLGCSAQSPLFQGFPGKHLPCRNVSGLGCEEYYGCPAWEIINPRRVGPVYGSGPPDCCAMPYETIRSVNLSRLDCQGYSSAYSLAPIKVSGPDEWAYGIQVKYSLQGSEDFCRACEATGGTCGYDIDGNSDLCMCGSWNSTSNCDSAEVVCNAVHSGAFSYRRKWSSEVALAGLMIIAIFWRIQIILG</sequence>
<evidence type="ECO:0000256" key="6">
    <source>
        <dbReference type="ARBA" id="ARBA00023242"/>
    </source>
</evidence>
<dbReference type="GO" id="GO:0005732">
    <property type="term" value="C:sno(s)RNA-containing ribonucleoprotein complex"/>
    <property type="evidence" value="ECO:0007669"/>
    <property type="project" value="InterPro"/>
</dbReference>